<dbReference type="GO" id="GO:0003712">
    <property type="term" value="F:transcription coregulator activity"/>
    <property type="evidence" value="ECO:0007669"/>
    <property type="project" value="InterPro"/>
</dbReference>
<dbReference type="InterPro" id="IPR009244">
    <property type="entry name" value="Mediatior_Med7"/>
</dbReference>
<dbReference type="RefSeq" id="XP_025376522.1">
    <property type="nucleotide sequence ID" value="XM_025522090.1"/>
</dbReference>
<comment type="subunit">
    <text evidence="8">Component of the Mediator complex.</text>
</comment>
<keyword evidence="5 8" id="KW-0010">Activator</keyword>
<feature type="region of interest" description="Disordered" evidence="9">
    <location>
        <begin position="1"/>
        <end position="40"/>
    </location>
</feature>
<dbReference type="InterPro" id="IPR044888">
    <property type="entry name" value="Mediatior_Med7_sf"/>
</dbReference>
<evidence type="ECO:0000256" key="2">
    <source>
        <dbReference type="ARBA" id="ARBA00009994"/>
    </source>
</evidence>
<reference evidence="10 11" key="1">
    <citation type="journal article" date="2018" name="Mol. Biol. Evol.">
        <title>Broad Genomic Sampling Reveals a Smut Pathogenic Ancestry of the Fungal Clade Ustilaginomycotina.</title>
        <authorList>
            <person name="Kijpornyongpan T."/>
            <person name="Mondo S.J."/>
            <person name="Barry K."/>
            <person name="Sandor L."/>
            <person name="Lee J."/>
            <person name="Lipzen A."/>
            <person name="Pangilinan J."/>
            <person name="LaButti K."/>
            <person name="Hainaut M."/>
            <person name="Henrissat B."/>
            <person name="Grigoriev I.V."/>
            <person name="Spatafora J.W."/>
            <person name="Aime M.C."/>
        </authorList>
    </citation>
    <scope>NUCLEOTIDE SEQUENCE [LARGE SCALE GENOMIC DNA]</scope>
    <source>
        <strain evidence="10 11">MCA 4198</strain>
    </source>
</reference>
<evidence type="ECO:0000256" key="4">
    <source>
        <dbReference type="ARBA" id="ARBA00023015"/>
    </source>
</evidence>
<evidence type="ECO:0000256" key="7">
    <source>
        <dbReference type="ARBA" id="ARBA00023242"/>
    </source>
</evidence>
<accession>A0A316YKJ0</accession>
<dbReference type="OrthoDB" id="10253553at2759"/>
<proteinExistence type="inferred from homology"/>
<feature type="region of interest" description="Disordered" evidence="9">
    <location>
        <begin position="104"/>
        <end position="125"/>
    </location>
</feature>
<dbReference type="PANTHER" id="PTHR21428">
    <property type="entry name" value="MEDIATOR OF RNA POLYMERASE II TRANSCRIPTION SUBUNIT 7"/>
    <property type="match status" value="1"/>
</dbReference>
<comment type="subcellular location">
    <subcellularLocation>
        <location evidence="1 8">Nucleus</location>
    </subcellularLocation>
</comment>
<dbReference type="GO" id="GO:0016592">
    <property type="term" value="C:mediator complex"/>
    <property type="evidence" value="ECO:0007669"/>
    <property type="project" value="InterPro"/>
</dbReference>
<evidence type="ECO:0000256" key="1">
    <source>
        <dbReference type="ARBA" id="ARBA00004123"/>
    </source>
</evidence>
<evidence type="ECO:0000256" key="5">
    <source>
        <dbReference type="ARBA" id="ARBA00023159"/>
    </source>
</evidence>
<feature type="compositionally biased region" description="Acidic residues" evidence="9">
    <location>
        <begin position="1"/>
        <end position="11"/>
    </location>
</feature>
<keyword evidence="4 8" id="KW-0805">Transcription regulation</keyword>
<evidence type="ECO:0000313" key="11">
    <source>
        <dbReference type="Proteomes" id="UP000245768"/>
    </source>
</evidence>
<organism evidence="10 11">
    <name type="scientific">Acaromyces ingoldii</name>
    <dbReference type="NCBI Taxonomy" id="215250"/>
    <lineage>
        <taxon>Eukaryota</taxon>
        <taxon>Fungi</taxon>
        <taxon>Dikarya</taxon>
        <taxon>Basidiomycota</taxon>
        <taxon>Ustilaginomycotina</taxon>
        <taxon>Exobasidiomycetes</taxon>
        <taxon>Exobasidiales</taxon>
        <taxon>Cryptobasidiaceae</taxon>
        <taxon>Acaromyces</taxon>
    </lineage>
</organism>
<dbReference type="STRING" id="215250.A0A316YKJ0"/>
<dbReference type="PANTHER" id="PTHR21428:SF11">
    <property type="entry name" value="MEDIATOR OF RNA POLYMERASE II TRANSCRIPTION SUBUNIT 7"/>
    <property type="match status" value="1"/>
</dbReference>
<name>A0A316YKJ0_9BASI</name>
<dbReference type="Pfam" id="PF05983">
    <property type="entry name" value="Med7"/>
    <property type="match status" value="1"/>
</dbReference>
<evidence type="ECO:0000256" key="3">
    <source>
        <dbReference type="ARBA" id="ARBA00020631"/>
    </source>
</evidence>
<dbReference type="AlphaFoldDB" id="A0A316YKJ0"/>
<gene>
    <name evidence="10" type="ORF">FA10DRAFT_267895</name>
</gene>
<dbReference type="Gene3D" id="6.10.140.200">
    <property type="match status" value="1"/>
</dbReference>
<protein>
    <recommendedName>
        <fullName evidence="3 8">Mediator of RNA polymerase II transcription subunit 7</fullName>
    </recommendedName>
</protein>
<keyword evidence="6 8" id="KW-0804">Transcription</keyword>
<dbReference type="Proteomes" id="UP000245768">
    <property type="component" value="Unassembled WGS sequence"/>
</dbReference>
<keyword evidence="7 8" id="KW-0539">Nucleus</keyword>
<dbReference type="InterPro" id="IPR037212">
    <property type="entry name" value="Med7/Med21-like"/>
</dbReference>
<dbReference type="FunCoup" id="A0A316YKJ0">
    <property type="interactions" value="22"/>
</dbReference>
<dbReference type="GO" id="GO:0006357">
    <property type="term" value="P:regulation of transcription by RNA polymerase II"/>
    <property type="evidence" value="ECO:0007669"/>
    <property type="project" value="InterPro"/>
</dbReference>
<dbReference type="GO" id="GO:0070847">
    <property type="term" value="C:core mediator complex"/>
    <property type="evidence" value="ECO:0007669"/>
    <property type="project" value="TreeGrafter"/>
</dbReference>
<dbReference type="SUPFAM" id="SSF140718">
    <property type="entry name" value="Mediator hinge subcomplex-like"/>
    <property type="match status" value="1"/>
</dbReference>
<comment type="function">
    <text evidence="8">Component of the Mediator complex, a coactivator involved in the regulated transcription of nearly all RNA polymerase II-dependent genes. Mediator functions as a bridge to convey information from gene-specific regulatory proteins to the basal RNA polymerase II transcription machinery.</text>
</comment>
<comment type="similarity">
    <text evidence="2 8">Belongs to the Mediator complex subunit 7 family.</text>
</comment>
<evidence type="ECO:0000256" key="8">
    <source>
        <dbReference type="RuleBase" id="RU364060"/>
    </source>
</evidence>
<dbReference type="InParanoid" id="A0A316YKJ0"/>
<dbReference type="GeneID" id="37044006"/>
<evidence type="ECO:0000313" key="10">
    <source>
        <dbReference type="EMBL" id="PWN89324.1"/>
    </source>
</evidence>
<evidence type="ECO:0000256" key="6">
    <source>
        <dbReference type="ARBA" id="ARBA00023163"/>
    </source>
</evidence>
<dbReference type="EMBL" id="KZ819637">
    <property type="protein sequence ID" value="PWN89324.1"/>
    <property type="molecule type" value="Genomic_DNA"/>
</dbReference>
<evidence type="ECO:0000256" key="9">
    <source>
        <dbReference type="SAM" id="MobiDB-lite"/>
    </source>
</evidence>
<keyword evidence="11" id="KW-1185">Reference proteome</keyword>
<sequence length="314" mass="35923">MDDVQMYEGSDEPGPSNEAHLHAQEQPAENEGGGQQGQVVASLYPPIPGVYARFTRQNIHRYRVLRDRLDDAMREEWNEIEPSERIKRQGLLLEEAESALAAERGGALDVDPQGKTENEQPSLLPAPDWDVMLEMGGPNVDWIEQDGYYSCFGDRWPIDEQLPNLQDTGVRQMYEPGIRDRRPTLHVLLRTLLQTYLTLIDQILLPPKEYYFRTEVPVGDDGPEGMMATQEGWRFVTQDIAGEINDIVVNFQHLLNELRPVQARETLRSTMEEQVKRRKEEAALIRRQCQAMRAEVQRMKNDMGAEQGKAHSSV</sequence>